<feature type="compositionally biased region" description="Polar residues" evidence="1">
    <location>
        <begin position="33"/>
        <end position="46"/>
    </location>
</feature>
<gene>
    <name evidence="2" type="ORF">CCACVL1_02401</name>
</gene>
<dbReference type="Proteomes" id="UP000188268">
    <property type="component" value="Unassembled WGS sequence"/>
</dbReference>
<dbReference type="EMBL" id="AWWV01006043">
    <property type="protein sequence ID" value="OMP03493.1"/>
    <property type="molecule type" value="Genomic_DNA"/>
</dbReference>
<organism evidence="2 3">
    <name type="scientific">Corchorus capsularis</name>
    <name type="common">Jute</name>
    <dbReference type="NCBI Taxonomy" id="210143"/>
    <lineage>
        <taxon>Eukaryota</taxon>
        <taxon>Viridiplantae</taxon>
        <taxon>Streptophyta</taxon>
        <taxon>Embryophyta</taxon>
        <taxon>Tracheophyta</taxon>
        <taxon>Spermatophyta</taxon>
        <taxon>Magnoliopsida</taxon>
        <taxon>eudicotyledons</taxon>
        <taxon>Gunneridae</taxon>
        <taxon>Pentapetalae</taxon>
        <taxon>rosids</taxon>
        <taxon>malvids</taxon>
        <taxon>Malvales</taxon>
        <taxon>Malvaceae</taxon>
        <taxon>Grewioideae</taxon>
        <taxon>Apeibeae</taxon>
        <taxon>Corchorus</taxon>
    </lineage>
</organism>
<evidence type="ECO:0000256" key="1">
    <source>
        <dbReference type="SAM" id="MobiDB-lite"/>
    </source>
</evidence>
<reference evidence="2 3" key="1">
    <citation type="submission" date="2013-09" db="EMBL/GenBank/DDBJ databases">
        <title>Corchorus capsularis genome sequencing.</title>
        <authorList>
            <person name="Alam M."/>
            <person name="Haque M.S."/>
            <person name="Islam M.S."/>
            <person name="Emdad E.M."/>
            <person name="Islam M.M."/>
            <person name="Ahmed B."/>
            <person name="Halim A."/>
            <person name="Hossen Q.M.M."/>
            <person name="Hossain M.Z."/>
            <person name="Ahmed R."/>
            <person name="Khan M.M."/>
            <person name="Islam R."/>
            <person name="Rashid M.M."/>
            <person name="Khan S.A."/>
            <person name="Rahman M.S."/>
            <person name="Alam M."/>
        </authorList>
    </citation>
    <scope>NUCLEOTIDE SEQUENCE [LARGE SCALE GENOMIC DNA]</scope>
    <source>
        <strain evidence="3">cv. CVL-1</strain>
        <tissue evidence="2">Whole seedling</tissue>
    </source>
</reference>
<evidence type="ECO:0000313" key="3">
    <source>
        <dbReference type="Proteomes" id="UP000188268"/>
    </source>
</evidence>
<sequence>MAGKLSSGEASDNKKAHGQNRKKKDTEERNPHRTNPQTTKLFSFTDYSDDDI</sequence>
<proteinExistence type="predicted"/>
<feature type="region of interest" description="Disordered" evidence="1">
    <location>
        <begin position="1"/>
        <end position="52"/>
    </location>
</feature>
<dbReference type="AlphaFoldDB" id="A0A1R3K8U8"/>
<evidence type="ECO:0000313" key="2">
    <source>
        <dbReference type="EMBL" id="OMP03493.1"/>
    </source>
</evidence>
<protein>
    <submittedName>
        <fullName evidence="2">Uncharacterized protein</fullName>
    </submittedName>
</protein>
<comment type="caution">
    <text evidence="2">The sequence shown here is derived from an EMBL/GenBank/DDBJ whole genome shotgun (WGS) entry which is preliminary data.</text>
</comment>
<accession>A0A1R3K8U8</accession>
<dbReference type="Gramene" id="OMP03493">
    <property type="protein sequence ID" value="OMP03493"/>
    <property type="gene ID" value="CCACVL1_02401"/>
</dbReference>
<name>A0A1R3K8U8_COCAP</name>
<keyword evidence="3" id="KW-1185">Reference proteome</keyword>